<protein>
    <submittedName>
        <fullName evidence="1">Uncharacterized protein</fullName>
    </submittedName>
</protein>
<evidence type="ECO:0000313" key="2">
    <source>
        <dbReference type="Proteomes" id="UP000198736"/>
    </source>
</evidence>
<dbReference type="AlphaFoldDB" id="A0A0S4LUI3"/>
<keyword evidence="2" id="KW-1185">Reference proteome</keyword>
<dbReference type="EMBL" id="CZPZ01000035">
    <property type="protein sequence ID" value="CUS39526.1"/>
    <property type="molecule type" value="Genomic_DNA"/>
</dbReference>
<dbReference type="STRING" id="1742973.COMA2_80035"/>
<gene>
    <name evidence="1" type="ORF">COMA2_80035</name>
</gene>
<organism evidence="1 2">
    <name type="scientific">Candidatus Nitrospira nitrificans</name>
    <dbReference type="NCBI Taxonomy" id="1742973"/>
    <lineage>
        <taxon>Bacteria</taxon>
        <taxon>Pseudomonadati</taxon>
        <taxon>Nitrospirota</taxon>
        <taxon>Nitrospiria</taxon>
        <taxon>Nitrospirales</taxon>
        <taxon>Nitrospiraceae</taxon>
        <taxon>Nitrospira</taxon>
    </lineage>
</organism>
<reference evidence="2" key="1">
    <citation type="submission" date="2015-10" db="EMBL/GenBank/DDBJ databases">
        <authorList>
            <person name="Luecker S."/>
            <person name="Luecker S."/>
        </authorList>
    </citation>
    <scope>NUCLEOTIDE SEQUENCE [LARGE SCALE GENOMIC DNA]</scope>
</reference>
<sequence length="64" mass="7050">MVKEGTDEYHAQSFSFTAIGTNRIHHGGSSIGRCDQAYGDGRTRMLSRIALESPPRFYLESGVS</sequence>
<accession>A0A0S4LUI3</accession>
<proteinExistence type="predicted"/>
<dbReference type="Proteomes" id="UP000198736">
    <property type="component" value="Unassembled WGS sequence"/>
</dbReference>
<evidence type="ECO:0000313" key="1">
    <source>
        <dbReference type="EMBL" id="CUS39526.1"/>
    </source>
</evidence>
<name>A0A0S4LUI3_9BACT</name>